<name>A0A2S5JLP8_9RHOB</name>
<reference evidence="1 2" key="1">
    <citation type="submission" date="2018-01" db="EMBL/GenBank/DDBJ databases">
        <title>Genomic Encyclopedia of Archaeal and Bacterial Type Strains, Phase II (KMG-II): from individual species to whole genera.</title>
        <authorList>
            <person name="Goeker M."/>
        </authorList>
    </citation>
    <scope>NUCLEOTIDE SEQUENCE [LARGE SCALE GENOMIC DNA]</scope>
    <source>
        <strain evidence="1 2">DSM 12048</strain>
    </source>
</reference>
<accession>A0A2S5JLP8</accession>
<keyword evidence="2" id="KW-1185">Reference proteome</keyword>
<protein>
    <submittedName>
        <fullName evidence="1">Uncharacterized protein</fullName>
    </submittedName>
</protein>
<proteinExistence type="predicted"/>
<dbReference type="AlphaFoldDB" id="A0A2S5JLP8"/>
<dbReference type="EMBL" id="PRDS01000001">
    <property type="protein sequence ID" value="PPB82414.1"/>
    <property type="molecule type" value="Genomic_DNA"/>
</dbReference>
<dbReference type="Pfam" id="PF20086">
    <property type="entry name" value="DUF6478"/>
    <property type="match status" value="1"/>
</dbReference>
<dbReference type="InterPro" id="IPR045514">
    <property type="entry name" value="DUF6478"/>
</dbReference>
<dbReference type="Proteomes" id="UP000239736">
    <property type="component" value="Unassembled WGS sequence"/>
</dbReference>
<sequence length="255" mass="28687">MSRRLGRLIERVRLRQSASAVDRIVARLRTADMPDLRDLRGEIRRQHVRLTAALRQADLRLGRARVANPPRPPLSDWAWRPDPFHADLQLPVLVSPDSGAVLAEGIRVFHDGRNVECALRQSGTARRSAAAPFGLALDMFGFDGSYISISIDLPHSGLKGLSRRHVVRLETVMRSETAIGASARLNVRHGPNTDHQLRDIAFDNDHGMAEFDLGYTEIDEARIEKAWIDLILSRPAMTRIEIMDLVLSRYPRAEI</sequence>
<dbReference type="OrthoDB" id="7827015at2"/>
<gene>
    <name evidence="1" type="ORF">LV82_00344</name>
</gene>
<organism evidence="1 2">
    <name type="scientific">Albidovulum inexpectatum</name>
    <dbReference type="NCBI Taxonomy" id="196587"/>
    <lineage>
        <taxon>Bacteria</taxon>
        <taxon>Pseudomonadati</taxon>
        <taxon>Pseudomonadota</taxon>
        <taxon>Alphaproteobacteria</taxon>
        <taxon>Rhodobacterales</taxon>
        <taxon>Paracoccaceae</taxon>
        <taxon>Albidovulum</taxon>
    </lineage>
</organism>
<evidence type="ECO:0000313" key="1">
    <source>
        <dbReference type="EMBL" id="PPB82414.1"/>
    </source>
</evidence>
<evidence type="ECO:0000313" key="2">
    <source>
        <dbReference type="Proteomes" id="UP000239736"/>
    </source>
</evidence>
<comment type="caution">
    <text evidence="1">The sequence shown here is derived from an EMBL/GenBank/DDBJ whole genome shotgun (WGS) entry which is preliminary data.</text>
</comment>
<dbReference type="RefSeq" id="WP_104068965.1">
    <property type="nucleotide sequence ID" value="NZ_PRDS01000001.1"/>
</dbReference>